<dbReference type="SUPFAM" id="SSF102405">
    <property type="entry name" value="MCP/YpsA-like"/>
    <property type="match status" value="1"/>
</dbReference>
<dbReference type="Proteomes" id="UP000285469">
    <property type="component" value="Unassembled WGS sequence"/>
</dbReference>
<proteinExistence type="inferred from homology"/>
<dbReference type="EMBL" id="QSAI01000083">
    <property type="protein sequence ID" value="RGW42562.1"/>
    <property type="molecule type" value="Genomic_DNA"/>
</dbReference>
<sequence length="329" mass="36929">MSVSKETELIIKLKHLPGFGPKNVELVAKAMIERNLFSDNDITSYIRECIKTHYIRLNKEFTLELCQKAIDEAQRVLDKSLNNGVHIISQYDNLFPIQLKVLKSYSNNRFKDVAPIILNYKGDINSINNKKSIAIIGTRHPTIEGEEAGQYYGEYFAEKGFNIVSGLALGCDTIAHKAALSVKNGTTTAILAHGLHTISPKVHKNIAIEIVEKGGVLLSEYFYDSPAFKTNFVERDRLQAGLAIATIVIQTGIKGGTMHAVQTTIDNNKILAAVFYKDQRVNEMENVCGNSYLIRKGALQLREANILYEFLQSGKQLQYKHDYESQLLF</sequence>
<gene>
    <name evidence="3" type="ORF">DWV70_22445</name>
</gene>
<name>A0AAE7ZSA5_PHOVU</name>
<reference evidence="3 4" key="1">
    <citation type="submission" date="2018-08" db="EMBL/GenBank/DDBJ databases">
        <title>A genome reference for cultivated species of the human gut microbiota.</title>
        <authorList>
            <person name="Zou Y."/>
            <person name="Xue W."/>
            <person name="Luo G."/>
        </authorList>
    </citation>
    <scope>NUCLEOTIDE SEQUENCE [LARGE SCALE GENOMIC DNA]</scope>
    <source>
        <strain evidence="3 4">AF12-25</strain>
    </source>
</reference>
<dbReference type="PANTHER" id="PTHR43022:SF1">
    <property type="entry name" value="PROTEIN SMF"/>
    <property type="match status" value="1"/>
</dbReference>
<dbReference type="InterPro" id="IPR003488">
    <property type="entry name" value="DprA"/>
</dbReference>
<protein>
    <submittedName>
        <fullName evidence="3">DNA-processing protein DprA</fullName>
    </submittedName>
</protein>
<organism evidence="3 4">
    <name type="scientific">Phocaeicola vulgatus</name>
    <name type="common">Bacteroides vulgatus</name>
    <dbReference type="NCBI Taxonomy" id="821"/>
    <lineage>
        <taxon>Bacteria</taxon>
        <taxon>Pseudomonadati</taxon>
        <taxon>Bacteroidota</taxon>
        <taxon>Bacteroidia</taxon>
        <taxon>Bacteroidales</taxon>
        <taxon>Bacteroidaceae</taxon>
        <taxon>Phocaeicola</taxon>
    </lineage>
</organism>
<feature type="domain" description="Smf/DprA SLOG" evidence="2">
    <location>
        <begin position="89"/>
        <end position="311"/>
    </location>
</feature>
<comment type="similarity">
    <text evidence="1">Belongs to the DprA/Smf family.</text>
</comment>
<dbReference type="RefSeq" id="WP_117754362.1">
    <property type="nucleotide sequence ID" value="NZ_CAJTAS010000058.1"/>
</dbReference>
<dbReference type="Pfam" id="PF02481">
    <property type="entry name" value="DNA_processg_A"/>
    <property type="match status" value="1"/>
</dbReference>
<dbReference type="GO" id="GO:0009294">
    <property type="term" value="P:DNA-mediated transformation"/>
    <property type="evidence" value="ECO:0007669"/>
    <property type="project" value="InterPro"/>
</dbReference>
<comment type="caution">
    <text evidence="3">The sequence shown here is derived from an EMBL/GenBank/DDBJ whole genome shotgun (WGS) entry which is preliminary data.</text>
</comment>
<dbReference type="Gene3D" id="3.40.50.450">
    <property type="match status" value="1"/>
</dbReference>
<accession>A0AAE7ZSA5</accession>
<dbReference type="PANTHER" id="PTHR43022">
    <property type="entry name" value="PROTEIN SMF"/>
    <property type="match status" value="1"/>
</dbReference>
<evidence type="ECO:0000313" key="4">
    <source>
        <dbReference type="Proteomes" id="UP000285469"/>
    </source>
</evidence>
<dbReference type="AlphaFoldDB" id="A0AAE7ZSA5"/>
<evidence type="ECO:0000259" key="2">
    <source>
        <dbReference type="Pfam" id="PF02481"/>
    </source>
</evidence>
<dbReference type="InterPro" id="IPR057666">
    <property type="entry name" value="DrpA_SLOG"/>
</dbReference>
<evidence type="ECO:0000256" key="1">
    <source>
        <dbReference type="ARBA" id="ARBA00006525"/>
    </source>
</evidence>
<evidence type="ECO:0000313" key="3">
    <source>
        <dbReference type="EMBL" id="RGW42562.1"/>
    </source>
</evidence>